<organism evidence="5 6">
    <name type="scientific">Meiothermus luteus</name>
    <dbReference type="NCBI Taxonomy" id="2026184"/>
    <lineage>
        <taxon>Bacteria</taxon>
        <taxon>Thermotogati</taxon>
        <taxon>Deinococcota</taxon>
        <taxon>Deinococci</taxon>
        <taxon>Thermales</taxon>
        <taxon>Thermaceae</taxon>
        <taxon>Meiothermus</taxon>
    </lineage>
</organism>
<dbReference type="InterPro" id="IPR011991">
    <property type="entry name" value="ArsR-like_HTH"/>
</dbReference>
<dbReference type="PANTHER" id="PTHR33204">
    <property type="entry name" value="TRANSCRIPTIONAL REGULATOR, MARR FAMILY"/>
    <property type="match status" value="1"/>
</dbReference>
<dbReference type="GO" id="GO:0003677">
    <property type="term" value="F:DNA binding"/>
    <property type="evidence" value="ECO:0007669"/>
    <property type="project" value="UniProtKB-KW"/>
</dbReference>
<dbReference type="Gene3D" id="1.10.10.10">
    <property type="entry name" value="Winged helix-like DNA-binding domain superfamily/Winged helix DNA-binding domain"/>
    <property type="match status" value="1"/>
</dbReference>
<gene>
    <name evidence="5" type="primary">ytcD</name>
    <name evidence="5" type="ORF">Mlute_02317</name>
</gene>
<proteinExistence type="predicted"/>
<dbReference type="CDD" id="cd00090">
    <property type="entry name" value="HTH_ARSR"/>
    <property type="match status" value="1"/>
</dbReference>
<keyword evidence="6" id="KW-1185">Reference proteome</keyword>
<evidence type="ECO:0000313" key="6">
    <source>
        <dbReference type="Proteomes" id="UP000265800"/>
    </source>
</evidence>
<sequence length="107" mass="11843">MTKNKGPSLEALLELLGQRGVYTILRSLRNGPLRFGALQQATALPPRSLSLRLKELEEFGLIRRTEHPEVPPRVDYALTPYGQGLQPALEALAAWEASLGHHPRQAP</sequence>
<keyword evidence="1" id="KW-0805">Transcription regulation</keyword>
<dbReference type="Proteomes" id="UP000265800">
    <property type="component" value="Unassembled WGS sequence"/>
</dbReference>
<evidence type="ECO:0000256" key="3">
    <source>
        <dbReference type="ARBA" id="ARBA00023163"/>
    </source>
</evidence>
<dbReference type="PROSITE" id="PS51118">
    <property type="entry name" value="HTH_HXLR"/>
    <property type="match status" value="1"/>
</dbReference>
<accession>A0A399EKX2</accession>
<dbReference type="RefSeq" id="WP_119360850.1">
    <property type="nucleotide sequence ID" value="NZ_QWKZ01000090.1"/>
</dbReference>
<keyword evidence="2" id="KW-0238">DNA-binding</keyword>
<name>A0A399EKX2_9DEIN</name>
<dbReference type="EMBL" id="QWKZ01000090">
    <property type="protein sequence ID" value="RIH83042.1"/>
    <property type="molecule type" value="Genomic_DNA"/>
</dbReference>
<dbReference type="InterPro" id="IPR036390">
    <property type="entry name" value="WH_DNA-bd_sf"/>
</dbReference>
<protein>
    <submittedName>
        <fullName evidence="5">Putative HTH-type transcriptional regulator YtcD</fullName>
    </submittedName>
</protein>
<keyword evidence="3" id="KW-0804">Transcription</keyword>
<dbReference type="OrthoDB" id="9791143at2"/>
<reference evidence="5 6" key="1">
    <citation type="submission" date="2018-08" db="EMBL/GenBank/DDBJ databases">
        <title>Meiothermus luteus KCTC 52599 genome sequencing project.</title>
        <authorList>
            <person name="Da Costa M.S."/>
            <person name="Albuquerque L."/>
            <person name="Raposo P."/>
            <person name="Froufe H.J.C."/>
            <person name="Barroso C.S."/>
            <person name="Egas C."/>
        </authorList>
    </citation>
    <scope>NUCLEOTIDE SEQUENCE [LARGE SCALE GENOMIC DNA]</scope>
    <source>
        <strain evidence="5 6">KCTC 52599</strain>
    </source>
</reference>
<dbReference type="SUPFAM" id="SSF46785">
    <property type="entry name" value="Winged helix' DNA-binding domain"/>
    <property type="match status" value="1"/>
</dbReference>
<evidence type="ECO:0000313" key="5">
    <source>
        <dbReference type="EMBL" id="RIH83042.1"/>
    </source>
</evidence>
<evidence type="ECO:0000259" key="4">
    <source>
        <dbReference type="PROSITE" id="PS51118"/>
    </source>
</evidence>
<dbReference type="AlphaFoldDB" id="A0A399EKX2"/>
<feature type="domain" description="HTH hxlR-type" evidence="4">
    <location>
        <begin position="6"/>
        <end position="104"/>
    </location>
</feature>
<dbReference type="Pfam" id="PF01638">
    <property type="entry name" value="HxlR"/>
    <property type="match status" value="1"/>
</dbReference>
<dbReference type="InterPro" id="IPR002577">
    <property type="entry name" value="HTH_HxlR"/>
</dbReference>
<evidence type="ECO:0000256" key="2">
    <source>
        <dbReference type="ARBA" id="ARBA00023125"/>
    </source>
</evidence>
<dbReference type="InterPro" id="IPR036388">
    <property type="entry name" value="WH-like_DNA-bd_sf"/>
</dbReference>
<evidence type="ECO:0000256" key="1">
    <source>
        <dbReference type="ARBA" id="ARBA00023015"/>
    </source>
</evidence>
<comment type="caution">
    <text evidence="5">The sequence shown here is derived from an EMBL/GenBank/DDBJ whole genome shotgun (WGS) entry which is preliminary data.</text>
</comment>